<dbReference type="SUPFAM" id="SSF55008">
    <property type="entry name" value="HMA, heavy metal-associated domain"/>
    <property type="match status" value="1"/>
</dbReference>
<accession>A0A4Z1CBB8</accession>
<dbReference type="Pfam" id="PF00403">
    <property type="entry name" value="HMA"/>
    <property type="match status" value="1"/>
</dbReference>
<organism evidence="2 3">
    <name type="scientific">Empedobacter tilapiae</name>
    <dbReference type="NCBI Taxonomy" id="2491114"/>
    <lineage>
        <taxon>Bacteria</taxon>
        <taxon>Pseudomonadati</taxon>
        <taxon>Bacteroidota</taxon>
        <taxon>Flavobacteriia</taxon>
        <taxon>Flavobacteriales</taxon>
        <taxon>Weeksellaceae</taxon>
        <taxon>Empedobacter</taxon>
    </lineage>
</organism>
<dbReference type="OrthoDB" id="677920at2"/>
<dbReference type="PROSITE" id="PS50846">
    <property type="entry name" value="HMA_2"/>
    <property type="match status" value="1"/>
</dbReference>
<name>A0A4Z1CBB8_9FLAO</name>
<dbReference type="InterPro" id="IPR006121">
    <property type="entry name" value="HMA_dom"/>
</dbReference>
<evidence type="ECO:0000313" key="3">
    <source>
        <dbReference type="Proteomes" id="UP000297998"/>
    </source>
</evidence>
<dbReference type="AlphaFoldDB" id="A0A4Z1CBB8"/>
<dbReference type="RefSeq" id="WP_135834276.1">
    <property type="nucleotide sequence ID" value="NZ_SRPE01000002.1"/>
</dbReference>
<dbReference type="InterPro" id="IPR036163">
    <property type="entry name" value="HMA_dom_sf"/>
</dbReference>
<gene>
    <name evidence="2" type="ORF">E4J94_02250</name>
</gene>
<dbReference type="CDD" id="cd00371">
    <property type="entry name" value="HMA"/>
    <property type="match status" value="1"/>
</dbReference>
<dbReference type="EMBL" id="SRPE01000002">
    <property type="protein sequence ID" value="TGN29548.1"/>
    <property type="molecule type" value="Genomic_DNA"/>
</dbReference>
<dbReference type="GO" id="GO:0046872">
    <property type="term" value="F:metal ion binding"/>
    <property type="evidence" value="ECO:0007669"/>
    <property type="project" value="InterPro"/>
</dbReference>
<evidence type="ECO:0000313" key="2">
    <source>
        <dbReference type="EMBL" id="TGN29548.1"/>
    </source>
</evidence>
<protein>
    <submittedName>
        <fullName evidence="2">Heavy-metal-associated domain-containing protein</fullName>
    </submittedName>
</protein>
<dbReference type="Proteomes" id="UP000297998">
    <property type="component" value="Unassembled WGS sequence"/>
</dbReference>
<dbReference type="Gene3D" id="3.30.70.100">
    <property type="match status" value="1"/>
</dbReference>
<sequence length="86" mass="9490">MIHTIEVENIKCGGCMNSIKTALQQMEVVQEVNIDKDTETVTIESDSDIEPFIQKLNDLGYPQKGNNSLLKKAKSYVSCAVGNLKS</sequence>
<feature type="domain" description="HMA" evidence="1">
    <location>
        <begin position="1"/>
        <end position="64"/>
    </location>
</feature>
<keyword evidence="3" id="KW-1185">Reference proteome</keyword>
<comment type="caution">
    <text evidence="2">The sequence shown here is derived from an EMBL/GenBank/DDBJ whole genome shotgun (WGS) entry which is preliminary data.</text>
</comment>
<proteinExistence type="predicted"/>
<reference evidence="2 3" key="1">
    <citation type="submission" date="2019-03" db="EMBL/GenBank/DDBJ databases">
        <title>Empedobacter tilapiae sp. nov., isolated from an intestine of Nile tilapia Oreochromis niloticus.</title>
        <authorList>
            <person name="Kim Y.-O."/>
            <person name="Yoon J.-H."/>
        </authorList>
    </citation>
    <scope>NUCLEOTIDE SEQUENCE [LARGE SCALE GENOMIC DNA]</scope>
    <source>
        <strain evidence="2 3">MRS2</strain>
    </source>
</reference>
<evidence type="ECO:0000259" key="1">
    <source>
        <dbReference type="PROSITE" id="PS50846"/>
    </source>
</evidence>